<evidence type="ECO:0000313" key="1">
    <source>
        <dbReference type="EMBL" id="KZV20333.1"/>
    </source>
</evidence>
<evidence type="ECO:0000313" key="2">
    <source>
        <dbReference type="Proteomes" id="UP000250235"/>
    </source>
</evidence>
<sequence>MMRRRAGESADGLVLMTSSVTTSYSADGLREQSQESAVLTTRNVIETLHDRHLTLTRLPTHLGSFGGGIGSRFVCWNCVFGSISILRVILEIFEILGLEVSAGDSSDDVMLCVDIVVADVSFAAGSLARCVLCFGSWRQQRLRGFQQERVIEFRSGVVLRNQSIVYITC</sequence>
<protein>
    <submittedName>
        <fullName evidence="1">Uncharacterized protein</fullName>
    </submittedName>
</protein>
<dbReference type="AlphaFoldDB" id="A0A2Z7AF48"/>
<keyword evidence="2" id="KW-1185">Reference proteome</keyword>
<name>A0A2Z7AF48_9LAMI</name>
<organism evidence="1 2">
    <name type="scientific">Dorcoceras hygrometricum</name>
    <dbReference type="NCBI Taxonomy" id="472368"/>
    <lineage>
        <taxon>Eukaryota</taxon>
        <taxon>Viridiplantae</taxon>
        <taxon>Streptophyta</taxon>
        <taxon>Embryophyta</taxon>
        <taxon>Tracheophyta</taxon>
        <taxon>Spermatophyta</taxon>
        <taxon>Magnoliopsida</taxon>
        <taxon>eudicotyledons</taxon>
        <taxon>Gunneridae</taxon>
        <taxon>Pentapetalae</taxon>
        <taxon>asterids</taxon>
        <taxon>lamiids</taxon>
        <taxon>Lamiales</taxon>
        <taxon>Gesneriaceae</taxon>
        <taxon>Didymocarpoideae</taxon>
        <taxon>Trichosporeae</taxon>
        <taxon>Loxocarpinae</taxon>
        <taxon>Dorcoceras</taxon>
    </lineage>
</organism>
<proteinExistence type="predicted"/>
<dbReference type="Proteomes" id="UP000250235">
    <property type="component" value="Unassembled WGS sequence"/>
</dbReference>
<accession>A0A2Z7AF48</accession>
<reference evidence="1 2" key="1">
    <citation type="journal article" date="2015" name="Proc. Natl. Acad. Sci. U.S.A.">
        <title>The resurrection genome of Boea hygrometrica: A blueprint for survival of dehydration.</title>
        <authorList>
            <person name="Xiao L."/>
            <person name="Yang G."/>
            <person name="Zhang L."/>
            <person name="Yang X."/>
            <person name="Zhao S."/>
            <person name="Ji Z."/>
            <person name="Zhou Q."/>
            <person name="Hu M."/>
            <person name="Wang Y."/>
            <person name="Chen M."/>
            <person name="Xu Y."/>
            <person name="Jin H."/>
            <person name="Xiao X."/>
            <person name="Hu G."/>
            <person name="Bao F."/>
            <person name="Hu Y."/>
            <person name="Wan P."/>
            <person name="Li L."/>
            <person name="Deng X."/>
            <person name="Kuang T."/>
            <person name="Xiang C."/>
            <person name="Zhu J.K."/>
            <person name="Oliver M.J."/>
            <person name="He Y."/>
        </authorList>
    </citation>
    <scope>NUCLEOTIDE SEQUENCE [LARGE SCALE GENOMIC DNA]</scope>
    <source>
        <strain evidence="2">cv. XS01</strain>
    </source>
</reference>
<dbReference type="EMBL" id="KV015768">
    <property type="protein sequence ID" value="KZV20333.1"/>
    <property type="molecule type" value="Genomic_DNA"/>
</dbReference>
<gene>
    <name evidence="1" type="ORF">F511_41722</name>
</gene>